<protein>
    <recommendedName>
        <fullName evidence="4">Calcium binding protein 39</fullName>
    </recommendedName>
</protein>
<dbReference type="RefSeq" id="XP_066082311.1">
    <property type="nucleotide sequence ID" value="XM_066226214.1"/>
</dbReference>
<dbReference type="PANTHER" id="PTHR10182:SF3">
    <property type="entry name" value="PROTEIN MO25"/>
    <property type="match status" value="1"/>
</dbReference>
<dbReference type="GeneID" id="91101217"/>
<dbReference type="AlphaFoldDB" id="A0AAX4KE64"/>
<dbReference type="InterPro" id="IPR016024">
    <property type="entry name" value="ARM-type_fold"/>
</dbReference>
<dbReference type="InterPro" id="IPR011989">
    <property type="entry name" value="ARM-like"/>
</dbReference>
<proteinExistence type="inferred from homology"/>
<dbReference type="PANTHER" id="PTHR10182">
    <property type="entry name" value="CALCIUM-BINDING PROTEIN 39-RELATED"/>
    <property type="match status" value="1"/>
</dbReference>
<sequence length="331" mass="38259">MNFFNRQKTRTPAETVKSLKDNILRLDQSAAGEGRKRINEEVSRLLASTKNSLLGEGESEPSPDVIAQIANEVYAQDLLSLMVIHLGKFDFEARKDVCHIYNTLLRRQLGTRSPTVDIIATRPDIIFNTLKGYANADIALNTGMILKEMLRYEPLARILLYSEQFYTFPNYIENTTFGISTDAFACMKETLTRHKPMVAQYLDANYDRFFNMYTTLILSANYVTKRQSLKLLGEILLDRANYSIMTRYIASEANLKMMMNFLRDKSRNIQFEAFHVFKVFVANPNKPAQIAAILRRNKDKLLVFLKEFHNDKDDEQFNDEKQFLIAQSELQ</sequence>
<gene>
    <name evidence="2" type="ORF">V865_002413</name>
</gene>
<dbReference type="Proteomes" id="UP001358614">
    <property type="component" value="Chromosome 1"/>
</dbReference>
<dbReference type="KEGG" id="ker:91101217"/>
<name>A0AAX4KE64_9TREE</name>
<evidence type="ECO:0000256" key="1">
    <source>
        <dbReference type="ARBA" id="ARBA00011012"/>
    </source>
</evidence>
<organism evidence="2 3">
    <name type="scientific">Kwoniella europaea PYCC6329</name>
    <dbReference type="NCBI Taxonomy" id="1423913"/>
    <lineage>
        <taxon>Eukaryota</taxon>
        <taxon>Fungi</taxon>
        <taxon>Dikarya</taxon>
        <taxon>Basidiomycota</taxon>
        <taxon>Agaricomycotina</taxon>
        <taxon>Tremellomycetes</taxon>
        <taxon>Tremellales</taxon>
        <taxon>Cryptococcaceae</taxon>
        <taxon>Kwoniella</taxon>
    </lineage>
</organism>
<dbReference type="Pfam" id="PF08569">
    <property type="entry name" value="Mo25"/>
    <property type="match status" value="1"/>
</dbReference>
<keyword evidence="3" id="KW-1185">Reference proteome</keyword>
<dbReference type="InterPro" id="IPR013878">
    <property type="entry name" value="Mo25"/>
</dbReference>
<evidence type="ECO:0000313" key="2">
    <source>
        <dbReference type="EMBL" id="WWD04344.1"/>
    </source>
</evidence>
<dbReference type="GO" id="GO:0035556">
    <property type="term" value="P:intracellular signal transduction"/>
    <property type="evidence" value="ECO:0007669"/>
    <property type="project" value="TreeGrafter"/>
</dbReference>
<dbReference type="FunFam" id="1.25.10.10:FF:000448">
    <property type="entry name" value="Calcium binding protein 39"/>
    <property type="match status" value="1"/>
</dbReference>
<dbReference type="SUPFAM" id="SSF48371">
    <property type="entry name" value="ARM repeat"/>
    <property type="match status" value="1"/>
</dbReference>
<evidence type="ECO:0008006" key="4">
    <source>
        <dbReference type="Google" id="ProtNLM"/>
    </source>
</evidence>
<accession>A0AAX4KE64</accession>
<comment type="similarity">
    <text evidence="1">Belongs to the Mo25 family.</text>
</comment>
<reference evidence="2 3" key="1">
    <citation type="submission" date="2024-01" db="EMBL/GenBank/DDBJ databases">
        <title>Comparative genomics of Cryptococcus and Kwoniella reveals pathogenesis evolution and contrasting modes of karyotype evolution via chromosome fusion or intercentromeric recombination.</title>
        <authorList>
            <person name="Coelho M.A."/>
            <person name="David-Palma M."/>
            <person name="Shea T."/>
            <person name="Bowers K."/>
            <person name="McGinley-Smith S."/>
            <person name="Mohammad A.W."/>
            <person name="Gnirke A."/>
            <person name="Yurkov A.M."/>
            <person name="Nowrousian M."/>
            <person name="Sun S."/>
            <person name="Cuomo C.A."/>
            <person name="Heitman J."/>
        </authorList>
    </citation>
    <scope>NUCLEOTIDE SEQUENCE [LARGE SCALE GENOMIC DNA]</scope>
    <source>
        <strain evidence="2 3">PYCC6329</strain>
    </source>
</reference>
<dbReference type="GO" id="GO:0043539">
    <property type="term" value="F:protein serine/threonine kinase activator activity"/>
    <property type="evidence" value="ECO:0007669"/>
    <property type="project" value="TreeGrafter"/>
</dbReference>
<evidence type="ECO:0000313" key="3">
    <source>
        <dbReference type="Proteomes" id="UP001358614"/>
    </source>
</evidence>
<dbReference type="EMBL" id="CP144089">
    <property type="protein sequence ID" value="WWD04344.1"/>
    <property type="molecule type" value="Genomic_DNA"/>
</dbReference>
<dbReference type="Gene3D" id="1.25.10.10">
    <property type="entry name" value="Leucine-rich Repeat Variant"/>
    <property type="match status" value="1"/>
</dbReference>